<dbReference type="Proteomes" id="UP000092154">
    <property type="component" value="Unassembled WGS sequence"/>
</dbReference>
<reference evidence="2 3" key="1">
    <citation type="submission" date="2016-06" db="EMBL/GenBank/DDBJ databases">
        <title>Comparative genomics of the ectomycorrhizal sister species Rhizopogon vinicolor and Rhizopogon vesiculosus (Basidiomycota: Boletales) reveals a divergence of the mating type B locus.</title>
        <authorList>
            <consortium name="DOE Joint Genome Institute"/>
            <person name="Mujic A.B."/>
            <person name="Kuo A."/>
            <person name="Tritt A."/>
            <person name="Lipzen A."/>
            <person name="Chen C."/>
            <person name="Johnson J."/>
            <person name="Sharma A."/>
            <person name="Barry K."/>
            <person name="Grigoriev I.V."/>
            <person name="Spatafora J.W."/>
        </authorList>
    </citation>
    <scope>NUCLEOTIDE SEQUENCE [LARGE SCALE GENOMIC DNA]</scope>
    <source>
        <strain evidence="2 3">AM-OR11-026</strain>
    </source>
</reference>
<keyword evidence="1" id="KW-0812">Transmembrane</keyword>
<keyword evidence="1" id="KW-0472">Membrane</keyword>
<evidence type="ECO:0000313" key="3">
    <source>
        <dbReference type="Proteomes" id="UP000092154"/>
    </source>
</evidence>
<feature type="transmembrane region" description="Helical" evidence="1">
    <location>
        <begin position="6"/>
        <end position="28"/>
    </location>
</feature>
<accession>A0A1B7MPS3</accession>
<keyword evidence="3" id="KW-1185">Reference proteome</keyword>
<gene>
    <name evidence="2" type="ORF">K503DRAFT_433573</name>
</gene>
<evidence type="ECO:0000256" key="1">
    <source>
        <dbReference type="SAM" id="Phobius"/>
    </source>
</evidence>
<sequence length="207" mass="23792">MTRESWLVLILSYLYAMMEIGVNSGFFCKSMCRKHHENSRGSLQFAHWWAQYFSFRPAYRHSNRCFSRLRACRTFAAGFNSETDMVGYVPDVPSKPDSHPLRTKHLLTRMRLLVLVQEPPSTQRTRAQPAIDTSFNSYGRLSKVSLFGLASLHRLLVSKTATRESPKEQSMLHITNGSCIRGDQMYEECNLVLKHNHHGSLCMMSLS</sequence>
<proteinExistence type="predicted"/>
<dbReference type="EMBL" id="KV448592">
    <property type="protein sequence ID" value="OAX34586.1"/>
    <property type="molecule type" value="Genomic_DNA"/>
</dbReference>
<protein>
    <submittedName>
        <fullName evidence="2">Uncharacterized protein</fullName>
    </submittedName>
</protein>
<keyword evidence="1" id="KW-1133">Transmembrane helix</keyword>
<evidence type="ECO:0000313" key="2">
    <source>
        <dbReference type="EMBL" id="OAX34586.1"/>
    </source>
</evidence>
<name>A0A1B7MPS3_9AGAM</name>
<organism evidence="2 3">
    <name type="scientific">Rhizopogon vinicolor AM-OR11-026</name>
    <dbReference type="NCBI Taxonomy" id="1314800"/>
    <lineage>
        <taxon>Eukaryota</taxon>
        <taxon>Fungi</taxon>
        <taxon>Dikarya</taxon>
        <taxon>Basidiomycota</taxon>
        <taxon>Agaricomycotina</taxon>
        <taxon>Agaricomycetes</taxon>
        <taxon>Agaricomycetidae</taxon>
        <taxon>Boletales</taxon>
        <taxon>Suillineae</taxon>
        <taxon>Rhizopogonaceae</taxon>
        <taxon>Rhizopogon</taxon>
    </lineage>
</organism>
<dbReference type="AlphaFoldDB" id="A0A1B7MPS3"/>
<dbReference type="InParanoid" id="A0A1B7MPS3"/>